<protein>
    <recommendedName>
        <fullName evidence="6">DUF4005 domain-containing protein</fullName>
    </recommendedName>
</protein>
<dbReference type="Proteomes" id="UP000233551">
    <property type="component" value="Unassembled WGS sequence"/>
</dbReference>
<keyword evidence="8" id="KW-1185">Reference proteome</keyword>
<sequence>MARKKKSWFDFVKRFFRLDARSRAEKKERRRRWAFEKLQNKRLPPPITGPPQRAVLSEAEEVQSKSALNVAIATAAAAEAAMAAAQIAAEVFKLSTGVLVPQSITTADQHKQEKDESFAIRVDRKESGQGNAQSLAAHQCEMKIRELEDLKIKAAIKIQAAFRGYLARKALRALKGIVKLQAIIRGRAVRRQAITTLQRLQSIVNIHSQVCATRSHVGERTGGYNENSHIRQWRDRIKRSAESENRKPNGRWRYWLEQWVDTQLNKSREYEDLDPVPSPTPKSKEDNGRRQLKPGSYLKQQQQGNPFEQSGSPVSVPKRQIRHKKQCSMGDDTFPSSPSIPTYMAATESARAKVRSLSSPKLRPGAFDTYSDSYSPYKSKLSLVSSVISEVPTLNCSYKGGKLSGQQQRSPSLKGLPCAVKSGRVTKDLNLE</sequence>
<dbReference type="InterPro" id="IPR025064">
    <property type="entry name" value="DUF4005"/>
</dbReference>
<dbReference type="InterPro" id="IPR027417">
    <property type="entry name" value="P-loop_NTPase"/>
</dbReference>
<keyword evidence="1" id="KW-0112">Calmodulin-binding</keyword>
<evidence type="ECO:0000313" key="8">
    <source>
        <dbReference type="Proteomes" id="UP000233551"/>
    </source>
</evidence>
<evidence type="ECO:0000256" key="3">
    <source>
        <dbReference type="ARBA" id="ARBA00024378"/>
    </source>
</evidence>
<dbReference type="CDD" id="cd23767">
    <property type="entry name" value="IQCD"/>
    <property type="match status" value="1"/>
</dbReference>
<dbReference type="AlphaFoldDB" id="A0A2I0HQE1"/>
<dbReference type="SMART" id="SM00015">
    <property type="entry name" value="IQ"/>
    <property type="match status" value="1"/>
</dbReference>
<dbReference type="Pfam" id="PF00612">
    <property type="entry name" value="IQ"/>
    <property type="match status" value="1"/>
</dbReference>
<dbReference type="PANTHER" id="PTHR32295:SF41">
    <property type="entry name" value="PROTEIN IQ-DOMAIN 11"/>
    <property type="match status" value="1"/>
</dbReference>
<dbReference type="InterPro" id="IPR000048">
    <property type="entry name" value="IQ_motif_EF-hand-BS"/>
</dbReference>
<organism evidence="7 8">
    <name type="scientific">Punica granatum</name>
    <name type="common">Pomegranate</name>
    <dbReference type="NCBI Taxonomy" id="22663"/>
    <lineage>
        <taxon>Eukaryota</taxon>
        <taxon>Viridiplantae</taxon>
        <taxon>Streptophyta</taxon>
        <taxon>Embryophyta</taxon>
        <taxon>Tracheophyta</taxon>
        <taxon>Spermatophyta</taxon>
        <taxon>Magnoliopsida</taxon>
        <taxon>eudicotyledons</taxon>
        <taxon>Gunneridae</taxon>
        <taxon>Pentapetalae</taxon>
        <taxon>rosids</taxon>
        <taxon>malvids</taxon>
        <taxon>Myrtales</taxon>
        <taxon>Lythraceae</taxon>
        <taxon>Punica</taxon>
    </lineage>
</organism>
<feature type="domain" description="DUF4005" evidence="6">
    <location>
        <begin position="329"/>
        <end position="386"/>
    </location>
</feature>
<name>A0A2I0HQE1_PUNGR</name>
<dbReference type="SUPFAM" id="SSF52540">
    <property type="entry name" value="P-loop containing nucleoside triphosphate hydrolases"/>
    <property type="match status" value="1"/>
</dbReference>
<dbReference type="EMBL" id="PGOL01006228">
    <property type="protein sequence ID" value="PKI33927.1"/>
    <property type="molecule type" value="Genomic_DNA"/>
</dbReference>
<feature type="region of interest" description="Disordered" evidence="5">
    <location>
        <begin position="268"/>
        <end position="338"/>
    </location>
</feature>
<comment type="similarity">
    <text evidence="2">Belongs to the IQD family.</text>
</comment>
<evidence type="ECO:0000256" key="4">
    <source>
        <dbReference type="ARBA" id="ARBA00045534"/>
    </source>
</evidence>
<accession>A0A2I0HQE1</accession>
<evidence type="ECO:0000313" key="7">
    <source>
        <dbReference type="EMBL" id="PKI33927.1"/>
    </source>
</evidence>
<reference evidence="7 8" key="1">
    <citation type="submission" date="2017-11" db="EMBL/GenBank/DDBJ databases">
        <title>De-novo sequencing of pomegranate (Punica granatum L.) genome.</title>
        <authorList>
            <person name="Akparov Z."/>
            <person name="Amiraslanov A."/>
            <person name="Hajiyeva S."/>
            <person name="Abbasov M."/>
            <person name="Kaur K."/>
            <person name="Hamwieh A."/>
            <person name="Solovyev V."/>
            <person name="Salamov A."/>
            <person name="Braich B."/>
            <person name="Kosarev P."/>
            <person name="Mahmoud A."/>
            <person name="Hajiyev E."/>
            <person name="Babayeva S."/>
            <person name="Izzatullayeva V."/>
            <person name="Mammadov A."/>
            <person name="Mammadov A."/>
            <person name="Sharifova S."/>
            <person name="Ojaghi J."/>
            <person name="Eynullazada K."/>
            <person name="Bayramov B."/>
            <person name="Abdulazimova A."/>
            <person name="Shahmuradov I."/>
        </authorList>
    </citation>
    <scope>NUCLEOTIDE SEQUENCE [LARGE SCALE GENOMIC DNA]</scope>
    <source>
        <strain evidence="8">cv. AG2017</strain>
        <tissue evidence="7">Leaf</tissue>
    </source>
</reference>
<comment type="subunit">
    <text evidence="3">Binds to multiple calmodulin (CaM) in the presence of Ca(2+) and CaM-like proteins.</text>
</comment>
<evidence type="ECO:0000256" key="5">
    <source>
        <dbReference type="SAM" id="MobiDB-lite"/>
    </source>
</evidence>
<evidence type="ECO:0000256" key="1">
    <source>
        <dbReference type="ARBA" id="ARBA00022860"/>
    </source>
</evidence>
<dbReference type="Pfam" id="PF13178">
    <property type="entry name" value="DUF4005"/>
    <property type="match status" value="1"/>
</dbReference>
<feature type="compositionally biased region" description="Polar residues" evidence="5">
    <location>
        <begin position="298"/>
        <end position="313"/>
    </location>
</feature>
<dbReference type="STRING" id="22663.A0A2I0HQE1"/>
<comment type="function">
    <text evidence="4">May be involved in cooperative interactions with calmodulins or calmodulin-like proteins. Recruits calmodulin proteins to microtubules, thus being a potential scaffold in cellular signaling and trafficking. May associate with nucleic acids and regulate gene expression at the transcriptional or post-transcriptional level.</text>
</comment>
<evidence type="ECO:0000256" key="2">
    <source>
        <dbReference type="ARBA" id="ARBA00024341"/>
    </source>
</evidence>
<gene>
    <name evidence="7" type="ORF">CRG98_045674</name>
</gene>
<proteinExistence type="inferred from homology"/>
<dbReference type="PROSITE" id="PS50096">
    <property type="entry name" value="IQ"/>
    <property type="match status" value="2"/>
</dbReference>
<evidence type="ECO:0000259" key="6">
    <source>
        <dbReference type="Pfam" id="PF13178"/>
    </source>
</evidence>
<dbReference type="PANTHER" id="PTHR32295">
    <property type="entry name" value="IQ-DOMAIN 5-RELATED"/>
    <property type="match status" value="1"/>
</dbReference>
<comment type="caution">
    <text evidence="7">The sequence shown here is derived from an EMBL/GenBank/DDBJ whole genome shotgun (WGS) entry which is preliminary data.</text>
</comment>
<dbReference type="Gene3D" id="1.20.5.190">
    <property type="match status" value="1"/>
</dbReference>
<dbReference type="GO" id="GO:0005516">
    <property type="term" value="F:calmodulin binding"/>
    <property type="evidence" value="ECO:0007669"/>
    <property type="project" value="UniProtKB-KW"/>
</dbReference>